<name>A0ABS8ZJL8_9PSEU</name>
<keyword evidence="1" id="KW-0547">Nucleotide-binding</keyword>
<dbReference type="Pfam" id="PF13191">
    <property type="entry name" value="AAA_16"/>
    <property type="match status" value="1"/>
</dbReference>
<dbReference type="SUPFAM" id="SSF46894">
    <property type="entry name" value="C-terminal effector domain of the bipartite response regulators"/>
    <property type="match status" value="1"/>
</dbReference>
<evidence type="ECO:0000313" key="5">
    <source>
        <dbReference type="Proteomes" id="UP001521150"/>
    </source>
</evidence>
<dbReference type="RefSeq" id="WP_233728548.1">
    <property type="nucleotide sequence ID" value="NZ_JAJVCN010000002.1"/>
</dbReference>
<evidence type="ECO:0000313" key="4">
    <source>
        <dbReference type="EMBL" id="MCE7007165.1"/>
    </source>
</evidence>
<dbReference type="Gene3D" id="3.40.50.300">
    <property type="entry name" value="P-loop containing nucleotide triphosphate hydrolases"/>
    <property type="match status" value="1"/>
</dbReference>
<protein>
    <submittedName>
        <fullName evidence="4">AAA family ATPase</fullName>
    </submittedName>
</protein>
<gene>
    <name evidence="4" type="ORF">LWC34_30745</name>
</gene>
<dbReference type="PANTHER" id="PTHR16305">
    <property type="entry name" value="TESTICULAR SOLUBLE ADENYLYL CYCLASE"/>
    <property type="match status" value="1"/>
</dbReference>
<comment type="caution">
    <text evidence="4">The sequence shown here is derived from an EMBL/GenBank/DDBJ whole genome shotgun (WGS) entry which is preliminary data.</text>
</comment>
<dbReference type="SUPFAM" id="SSF52540">
    <property type="entry name" value="P-loop containing nucleoside triphosphate hydrolases"/>
    <property type="match status" value="1"/>
</dbReference>
<dbReference type="Proteomes" id="UP001521150">
    <property type="component" value="Unassembled WGS sequence"/>
</dbReference>
<dbReference type="EMBL" id="JAJVCN010000002">
    <property type="protein sequence ID" value="MCE7007165.1"/>
    <property type="molecule type" value="Genomic_DNA"/>
</dbReference>
<dbReference type="SMART" id="SM00421">
    <property type="entry name" value="HTH_LUXR"/>
    <property type="match status" value="1"/>
</dbReference>
<dbReference type="Gene3D" id="1.10.10.10">
    <property type="entry name" value="Winged helix-like DNA-binding domain superfamily/Winged helix DNA-binding domain"/>
    <property type="match status" value="1"/>
</dbReference>
<evidence type="ECO:0000256" key="2">
    <source>
        <dbReference type="ARBA" id="ARBA00022840"/>
    </source>
</evidence>
<keyword evidence="5" id="KW-1185">Reference proteome</keyword>
<feature type="domain" description="HTH luxR-type" evidence="3">
    <location>
        <begin position="904"/>
        <end position="971"/>
    </location>
</feature>
<dbReference type="PRINTS" id="PR00038">
    <property type="entry name" value="HTHLUXR"/>
</dbReference>
<dbReference type="CDD" id="cd06170">
    <property type="entry name" value="LuxR_C_like"/>
    <property type="match status" value="1"/>
</dbReference>
<reference evidence="4 5" key="1">
    <citation type="submission" date="2021-12" db="EMBL/GenBank/DDBJ databases">
        <title>Genome sequence of Kibdelosporangium philippinense ATCC 49844.</title>
        <authorList>
            <person name="Fedorov E.A."/>
            <person name="Omeragic M."/>
            <person name="Shalygina K.F."/>
            <person name="Maclea K.S."/>
        </authorList>
    </citation>
    <scope>NUCLEOTIDE SEQUENCE [LARGE SCALE GENOMIC DNA]</scope>
    <source>
        <strain evidence="4 5">ATCC 49844</strain>
    </source>
</reference>
<proteinExistence type="predicted"/>
<accession>A0ABS8ZJL8</accession>
<organism evidence="4 5">
    <name type="scientific">Kibdelosporangium philippinense</name>
    <dbReference type="NCBI Taxonomy" id="211113"/>
    <lineage>
        <taxon>Bacteria</taxon>
        <taxon>Bacillati</taxon>
        <taxon>Actinomycetota</taxon>
        <taxon>Actinomycetes</taxon>
        <taxon>Pseudonocardiales</taxon>
        <taxon>Pseudonocardiaceae</taxon>
        <taxon>Kibdelosporangium</taxon>
    </lineage>
</organism>
<keyword evidence="2" id="KW-0067">ATP-binding</keyword>
<evidence type="ECO:0000256" key="1">
    <source>
        <dbReference type="ARBA" id="ARBA00022741"/>
    </source>
</evidence>
<dbReference type="InterPro" id="IPR036388">
    <property type="entry name" value="WH-like_DNA-bd_sf"/>
</dbReference>
<dbReference type="InterPro" id="IPR041664">
    <property type="entry name" value="AAA_16"/>
</dbReference>
<dbReference type="InterPro" id="IPR016032">
    <property type="entry name" value="Sig_transdc_resp-reg_C-effctor"/>
</dbReference>
<dbReference type="PANTHER" id="PTHR16305:SF28">
    <property type="entry name" value="GUANYLATE CYCLASE DOMAIN-CONTAINING PROTEIN"/>
    <property type="match status" value="1"/>
</dbReference>
<dbReference type="InterPro" id="IPR000792">
    <property type="entry name" value="Tscrpt_reg_LuxR_C"/>
</dbReference>
<evidence type="ECO:0000259" key="3">
    <source>
        <dbReference type="PROSITE" id="PS50043"/>
    </source>
</evidence>
<dbReference type="PROSITE" id="PS50043">
    <property type="entry name" value="HTH_LUXR_2"/>
    <property type="match status" value="1"/>
</dbReference>
<dbReference type="InterPro" id="IPR027417">
    <property type="entry name" value="P-loop_NTPase"/>
</dbReference>
<dbReference type="Pfam" id="PF00196">
    <property type="entry name" value="GerE"/>
    <property type="match status" value="1"/>
</dbReference>
<sequence length="975" mass="105389">MVSRSPLVIGRDREVAELTRAIDAARASRGGAVFIVGEPGIGKSRLSAEAAAIAFAAGVRVLRGRGSTIGPIVPFRPLTEALLALFRSGHPPDDPALEPYLPILGRLIPDLHQSGSVAVGDSLIVLGEAVLRLVTVAGRGHGCMVILEDLQHADAETLAIVEYLTDNLVDMPVLLVATIRDEPCAARDLARSATQRHAASMLTLGRLKSPDVTRLAASCLETDAADLPDEVITRLAEDSAGVPFIIEEVLHQLVADGVLVNGANGWRVIGTLRADVPETVLRGVVDRVGQLGPQGSALLSVAAVLGDRFPLSVVARVTELDQRSLLSYLRAAVAAQLVAPDESSPDWYAFRHPLTAEALRSNLPPTDRSEYSRQAAAAVEALHPDLPGEWCQLVATLQADSGDIQGAASLFAEAGRRALADGASESSVKLLDRANALLQGESSAESKAQILEVLLYALAEAGQVDRARTLVDTLDEQLNGASVSRGTRAALHTRLAKVYYLAGLFSEGMEQVGVARQVLDGHMTEEHSAAIDVIAASLTRHVEGSNRRADAEALARRAIASAERANAVNVLCEAWLIVGELSRERSMQESDECFQRGLQLAEQHRLPIWRVYALVLCAVNSWMSFGDWAAYERTLQEVQHVGAVTLGYTVKANLAVDAVLRGDFVRTAELIAQNKPEMTRLRLRPQLRFLLMVQTTLAAHQGKRFEMEQSFAEFSEWQDDNANELPLALGLARAFCALLEENRGLAAEELSEMVAITEDLPSTFHLAGRHGLRLFLAVLEGKAGWAEHGATVSTTQGAMRWNRQFVKMAEAVLHGREGHVEEANAAADLAQEDSEIYGMARHLVLRLAAEAAIADGWGEPIAWLRRAEEYFHQLSVPAVAGACRSLLRHAGATVKQRRTGIDQVPDDLRALGVTVREHEVLQLLVERLTNKAIANRLHISPRTVEKHVASLIMKAEVADRTELSDFAASAYGETR</sequence>